<evidence type="ECO:0000256" key="1">
    <source>
        <dbReference type="ARBA" id="ARBA00022729"/>
    </source>
</evidence>
<name>A0A5N8VKV6_9ACTN</name>
<gene>
    <name evidence="2" type="ORF">FNH09_26705</name>
</gene>
<dbReference type="Proteomes" id="UP000325849">
    <property type="component" value="Unassembled WGS sequence"/>
</dbReference>
<evidence type="ECO:0000313" key="2">
    <source>
        <dbReference type="EMBL" id="MPY34698.1"/>
    </source>
</evidence>
<dbReference type="InterPro" id="IPR028994">
    <property type="entry name" value="Integrin_alpha_N"/>
</dbReference>
<dbReference type="SUPFAM" id="SSF69318">
    <property type="entry name" value="Integrin alpha N-terminal domain"/>
    <property type="match status" value="1"/>
</dbReference>
<dbReference type="RefSeq" id="WP_152892372.1">
    <property type="nucleotide sequence ID" value="NZ_VJZD01000124.1"/>
</dbReference>
<evidence type="ECO:0008006" key="4">
    <source>
        <dbReference type="Google" id="ProtNLM"/>
    </source>
</evidence>
<dbReference type="EMBL" id="VJZD01000124">
    <property type="protein sequence ID" value="MPY34698.1"/>
    <property type="molecule type" value="Genomic_DNA"/>
</dbReference>
<dbReference type="Pfam" id="PF01839">
    <property type="entry name" value="FG-GAP"/>
    <property type="match status" value="1"/>
</dbReference>
<keyword evidence="1" id="KW-0732">Signal</keyword>
<reference evidence="2 3" key="1">
    <citation type="submission" date="2019-07" db="EMBL/GenBank/DDBJ databases">
        <title>New species of Amycolatopsis and Streptomyces.</title>
        <authorList>
            <person name="Duangmal K."/>
            <person name="Teo W.F.A."/>
            <person name="Lipun K."/>
        </authorList>
    </citation>
    <scope>NUCLEOTIDE SEQUENCE [LARGE SCALE GENOMIC DNA]</scope>
    <source>
        <strain evidence="2 3">NBRC 109810</strain>
    </source>
</reference>
<dbReference type="AlphaFoldDB" id="A0A5N8VKV6"/>
<organism evidence="2 3">
    <name type="scientific">Streptomyces adustus</name>
    <dbReference type="NCBI Taxonomy" id="1609272"/>
    <lineage>
        <taxon>Bacteria</taxon>
        <taxon>Bacillati</taxon>
        <taxon>Actinomycetota</taxon>
        <taxon>Actinomycetes</taxon>
        <taxon>Kitasatosporales</taxon>
        <taxon>Streptomycetaceae</taxon>
        <taxon>Streptomyces</taxon>
    </lineage>
</organism>
<accession>A0A5N8VKV6</accession>
<dbReference type="OrthoDB" id="3425453at2"/>
<evidence type="ECO:0000313" key="3">
    <source>
        <dbReference type="Proteomes" id="UP000325849"/>
    </source>
</evidence>
<proteinExistence type="predicted"/>
<protein>
    <recommendedName>
        <fullName evidence="4">VCBS repeat-containing protein</fullName>
    </recommendedName>
</protein>
<sequence length="243" mass="26492">MLASLPRPRTRRQRRATALVVLAGGIWLQQAIEPVPGDHAPMAICSADGSTLRADVDADGHLDEINKSTGSVVFQRDDHRSVDDAVGFWQMLGGLWKDMKTRGAFGDFDGDGYLDLAVFYSQENTGDEPEDNMVVHEVRYGPLARDLSSGRIGTIRMWSSSFVYEARAIDANHDGRAELEVFQSGGDGAVYSVIGRQDRGGVSVSREETGQYGEWDFPSYDPDALGYGACADRRSAGPELDPS</sequence>
<comment type="caution">
    <text evidence="2">The sequence shown here is derived from an EMBL/GenBank/DDBJ whole genome shotgun (WGS) entry which is preliminary data.</text>
</comment>
<keyword evidence="3" id="KW-1185">Reference proteome</keyword>
<dbReference type="InterPro" id="IPR013517">
    <property type="entry name" value="FG-GAP"/>
</dbReference>
<dbReference type="Gene3D" id="2.40.128.340">
    <property type="match status" value="1"/>
</dbReference>